<comment type="caution">
    <text evidence="5">The sequence shown here is derived from an EMBL/GenBank/DDBJ whole genome shotgun (WGS) entry which is preliminary data.</text>
</comment>
<feature type="domain" description="CULT" evidence="4">
    <location>
        <begin position="1"/>
        <end position="82"/>
    </location>
</feature>
<evidence type="ECO:0000259" key="4">
    <source>
        <dbReference type="PROSITE" id="PS51788"/>
    </source>
</evidence>
<dbReference type="KEGG" id="dpl:KGM_204280"/>
<organism evidence="5 6">
    <name type="scientific">Danaus plexippus plexippus</name>
    <dbReference type="NCBI Taxonomy" id="278856"/>
    <lineage>
        <taxon>Eukaryota</taxon>
        <taxon>Metazoa</taxon>
        <taxon>Ecdysozoa</taxon>
        <taxon>Arthropoda</taxon>
        <taxon>Hexapoda</taxon>
        <taxon>Insecta</taxon>
        <taxon>Pterygota</taxon>
        <taxon>Neoptera</taxon>
        <taxon>Endopterygota</taxon>
        <taxon>Lepidoptera</taxon>
        <taxon>Glossata</taxon>
        <taxon>Ditrysia</taxon>
        <taxon>Papilionoidea</taxon>
        <taxon>Nymphalidae</taxon>
        <taxon>Danainae</taxon>
        <taxon>Danaini</taxon>
        <taxon>Danaina</taxon>
        <taxon>Danaus</taxon>
        <taxon>Danaus</taxon>
    </lineage>
</organism>
<dbReference type="CDD" id="cd15777">
    <property type="entry name" value="CRBN_C_like"/>
    <property type="match status" value="1"/>
</dbReference>
<sequence>MNPFGIKFDIVTAKKARCLNVGPSQGADSWFPGYTWKICTCPHCGQHLGWTFERAEKTTLNKEKDNVTLFHGLILNNILGENCK</sequence>
<keyword evidence="6" id="KW-1185">Reference proteome</keyword>
<evidence type="ECO:0000256" key="1">
    <source>
        <dbReference type="ARBA" id="ARBA00022723"/>
    </source>
</evidence>
<dbReference type="STRING" id="278856.A0A212EP47"/>
<dbReference type="PROSITE" id="PS51788">
    <property type="entry name" value="CULT"/>
    <property type="match status" value="1"/>
</dbReference>
<dbReference type="GO" id="GO:0046872">
    <property type="term" value="F:metal ion binding"/>
    <property type="evidence" value="ECO:0007669"/>
    <property type="project" value="UniProtKB-KW"/>
</dbReference>
<dbReference type="eggNOG" id="KOG1400">
    <property type="taxonomic scope" value="Eukaryota"/>
</dbReference>
<keyword evidence="1" id="KW-0479">Metal-binding</keyword>
<gene>
    <name evidence="5" type="ORF">KGM_204280</name>
</gene>
<reference evidence="5 6" key="1">
    <citation type="journal article" date="2011" name="Cell">
        <title>The monarch butterfly genome yields insights into long-distance migration.</title>
        <authorList>
            <person name="Zhan S."/>
            <person name="Merlin C."/>
            <person name="Boore J.L."/>
            <person name="Reppert S.M."/>
        </authorList>
    </citation>
    <scope>NUCLEOTIDE SEQUENCE [LARGE SCALE GENOMIC DNA]</scope>
    <source>
        <strain evidence="5">F-2</strain>
    </source>
</reference>
<dbReference type="FunFam" id="2.170.150.20:FF:000007">
    <property type="entry name" value="Protein cereblon"/>
    <property type="match status" value="1"/>
</dbReference>
<dbReference type="Proteomes" id="UP000007151">
    <property type="component" value="Unassembled WGS sequence"/>
</dbReference>
<dbReference type="InterPro" id="IPR034750">
    <property type="entry name" value="CULT"/>
</dbReference>
<evidence type="ECO:0000256" key="2">
    <source>
        <dbReference type="ARBA" id="ARBA00022833"/>
    </source>
</evidence>
<dbReference type="InParanoid" id="A0A212EP47"/>
<dbReference type="AlphaFoldDB" id="A0A212EP47"/>
<protein>
    <recommendedName>
        <fullName evidence="3">Protein yippee-like</fullName>
    </recommendedName>
</protein>
<comment type="similarity">
    <text evidence="3">Belongs to the yippee family.</text>
</comment>
<dbReference type="Pfam" id="PF03226">
    <property type="entry name" value="Yippee-Mis18"/>
    <property type="match status" value="1"/>
</dbReference>
<evidence type="ECO:0000313" key="6">
    <source>
        <dbReference type="Proteomes" id="UP000007151"/>
    </source>
</evidence>
<name>A0A212EP47_DANPL</name>
<dbReference type="EMBL" id="AGBW02013545">
    <property type="protein sequence ID" value="OWR43231.1"/>
    <property type="molecule type" value="Genomic_DNA"/>
</dbReference>
<keyword evidence="2" id="KW-0862">Zinc</keyword>
<proteinExistence type="inferred from homology"/>
<dbReference type="Gene3D" id="2.170.150.20">
    <property type="entry name" value="Peptide methionine sulfoxide reductase"/>
    <property type="match status" value="1"/>
</dbReference>
<accession>A0A212EP47</accession>
<dbReference type="InterPro" id="IPR004910">
    <property type="entry name" value="Yippee/Mis18/Cereblon"/>
</dbReference>
<evidence type="ECO:0000313" key="5">
    <source>
        <dbReference type="EMBL" id="OWR43231.1"/>
    </source>
</evidence>
<evidence type="ECO:0000256" key="3">
    <source>
        <dbReference type="RuleBase" id="RU110713"/>
    </source>
</evidence>